<reference evidence="10 11" key="1">
    <citation type="journal article" date="2008" name="Int. J. Syst. Evol. Microbiol.">
        <title>Tessaracoccus flavescens sp. nov., isolated from marine sediment.</title>
        <authorList>
            <person name="Lee D.W."/>
            <person name="Lee S.D."/>
        </authorList>
    </citation>
    <scope>NUCLEOTIDE SEQUENCE [LARGE SCALE GENOMIC DNA]</scope>
    <source>
        <strain evidence="10 11">SST-39T</strain>
    </source>
</reference>
<evidence type="ECO:0000313" key="11">
    <source>
        <dbReference type="Proteomes" id="UP000188235"/>
    </source>
</evidence>
<comment type="subcellular location">
    <subcellularLocation>
        <location evidence="1 7">Cell membrane</location>
        <topology evidence="1 7">Multi-pass membrane protein</topology>
    </subcellularLocation>
</comment>
<dbReference type="InterPro" id="IPR000515">
    <property type="entry name" value="MetI-like"/>
</dbReference>
<comment type="similarity">
    <text evidence="7">Belongs to the binding-protein-dependent transport system permease family.</text>
</comment>
<feature type="region of interest" description="Disordered" evidence="8">
    <location>
        <begin position="1"/>
        <end position="22"/>
    </location>
</feature>
<feature type="compositionally biased region" description="Basic and acidic residues" evidence="8">
    <location>
        <begin position="1"/>
        <end position="11"/>
    </location>
</feature>
<dbReference type="KEGG" id="tfa:BW733_16850"/>
<dbReference type="EMBL" id="CP019607">
    <property type="protein sequence ID" value="AQP52700.1"/>
    <property type="molecule type" value="Genomic_DNA"/>
</dbReference>
<dbReference type="PANTHER" id="PTHR43744:SF4">
    <property type="entry name" value="OSMOPROTECTIVE COMPOUNDS UPTAKE PERMEASE PROTEIN GGTD"/>
    <property type="match status" value="1"/>
</dbReference>
<feature type="transmembrane region" description="Helical" evidence="7">
    <location>
        <begin position="145"/>
        <end position="165"/>
    </location>
</feature>
<evidence type="ECO:0000256" key="7">
    <source>
        <dbReference type="RuleBase" id="RU363032"/>
    </source>
</evidence>
<sequence length="315" mass="34646">MVPDPDGHENTQLDTTGPESTVHEAKLKRRGHSAAGNAARAISSPWASVAAVILAIMWTTPTLGLFITSFRTQEDIQNSGWWTAILRPWFTVKNYEAALFGGSTSLIDYFVNSLVITIPAVIIPLMLAALAAYAIAWTKFPGRNWIFVGIFALQIVPLQVALIPLQQIYNALQLPSFWQVWLSHSIFALPLAVFLLHNFMKDLPAELMEAARVDGAGHNAIFFRVILPLMKPALASFGIFQFLWVWNDLLVALIFAPARANAPLTVRVAEMSGTMGGQWYMLSAGAFISMIVPVAVFLFLQKYFVRGLLSGGLKG</sequence>
<dbReference type="CDD" id="cd06261">
    <property type="entry name" value="TM_PBP2"/>
    <property type="match status" value="1"/>
</dbReference>
<dbReference type="GO" id="GO:0005886">
    <property type="term" value="C:plasma membrane"/>
    <property type="evidence" value="ECO:0007669"/>
    <property type="project" value="UniProtKB-SubCell"/>
</dbReference>
<evidence type="ECO:0000259" key="9">
    <source>
        <dbReference type="PROSITE" id="PS50928"/>
    </source>
</evidence>
<feature type="transmembrane region" description="Helical" evidence="7">
    <location>
        <begin position="177"/>
        <end position="196"/>
    </location>
</feature>
<keyword evidence="3" id="KW-1003">Cell membrane</keyword>
<dbReference type="Proteomes" id="UP000188235">
    <property type="component" value="Chromosome"/>
</dbReference>
<feature type="domain" description="ABC transmembrane type-1" evidence="9">
    <location>
        <begin position="110"/>
        <end position="300"/>
    </location>
</feature>
<organism evidence="10 11">
    <name type="scientific">Tessaracoccus flavescens</name>
    <dbReference type="NCBI Taxonomy" id="399497"/>
    <lineage>
        <taxon>Bacteria</taxon>
        <taxon>Bacillati</taxon>
        <taxon>Actinomycetota</taxon>
        <taxon>Actinomycetes</taxon>
        <taxon>Propionibacteriales</taxon>
        <taxon>Propionibacteriaceae</taxon>
        <taxon>Tessaracoccus</taxon>
    </lineage>
</organism>
<dbReference type="InterPro" id="IPR035906">
    <property type="entry name" value="MetI-like_sf"/>
</dbReference>
<evidence type="ECO:0000256" key="4">
    <source>
        <dbReference type="ARBA" id="ARBA00022692"/>
    </source>
</evidence>
<accession>A0A1Q2D2Q6</accession>
<dbReference type="AlphaFoldDB" id="A0A1Q2D2Q6"/>
<feature type="transmembrane region" description="Helical" evidence="7">
    <location>
        <begin position="278"/>
        <end position="300"/>
    </location>
</feature>
<keyword evidence="11" id="KW-1185">Reference proteome</keyword>
<keyword evidence="5 7" id="KW-1133">Transmembrane helix</keyword>
<keyword evidence="2 7" id="KW-0813">Transport</keyword>
<evidence type="ECO:0000256" key="8">
    <source>
        <dbReference type="SAM" id="MobiDB-lite"/>
    </source>
</evidence>
<gene>
    <name evidence="10" type="ORF">BW733_16850</name>
</gene>
<proteinExistence type="inferred from homology"/>
<keyword evidence="4 7" id="KW-0812">Transmembrane</keyword>
<evidence type="ECO:0000256" key="6">
    <source>
        <dbReference type="ARBA" id="ARBA00023136"/>
    </source>
</evidence>
<dbReference type="SUPFAM" id="SSF161098">
    <property type="entry name" value="MetI-like"/>
    <property type="match status" value="1"/>
</dbReference>
<feature type="transmembrane region" description="Helical" evidence="7">
    <location>
        <begin position="109"/>
        <end position="133"/>
    </location>
</feature>
<evidence type="ECO:0000256" key="1">
    <source>
        <dbReference type="ARBA" id="ARBA00004651"/>
    </source>
</evidence>
<dbReference type="Gene3D" id="1.10.3720.10">
    <property type="entry name" value="MetI-like"/>
    <property type="match status" value="1"/>
</dbReference>
<dbReference type="Pfam" id="PF00528">
    <property type="entry name" value="BPD_transp_1"/>
    <property type="match status" value="1"/>
</dbReference>
<keyword evidence="6 7" id="KW-0472">Membrane</keyword>
<dbReference type="STRING" id="399497.BW733_16850"/>
<name>A0A1Q2D2Q6_9ACTN</name>
<feature type="transmembrane region" description="Helical" evidence="7">
    <location>
        <begin position="38"/>
        <end position="58"/>
    </location>
</feature>
<protein>
    <submittedName>
        <fullName evidence="10">Sugar ABC transporter permease</fullName>
    </submittedName>
</protein>
<dbReference type="GO" id="GO:0055085">
    <property type="term" value="P:transmembrane transport"/>
    <property type="evidence" value="ECO:0007669"/>
    <property type="project" value="InterPro"/>
</dbReference>
<evidence type="ECO:0000256" key="2">
    <source>
        <dbReference type="ARBA" id="ARBA00022448"/>
    </source>
</evidence>
<dbReference type="PROSITE" id="PS50928">
    <property type="entry name" value="ABC_TM1"/>
    <property type="match status" value="1"/>
</dbReference>
<evidence type="ECO:0000256" key="3">
    <source>
        <dbReference type="ARBA" id="ARBA00022475"/>
    </source>
</evidence>
<dbReference type="PANTHER" id="PTHR43744">
    <property type="entry name" value="ABC TRANSPORTER PERMEASE PROTEIN MG189-RELATED-RELATED"/>
    <property type="match status" value="1"/>
</dbReference>
<evidence type="ECO:0000313" key="10">
    <source>
        <dbReference type="EMBL" id="AQP52700.1"/>
    </source>
</evidence>
<evidence type="ECO:0000256" key="5">
    <source>
        <dbReference type="ARBA" id="ARBA00022989"/>
    </source>
</evidence>